<dbReference type="InterPro" id="IPR036640">
    <property type="entry name" value="ABC1_TM_sf"/>
</dbReference>
<dbReference type="Gene3D" id="1.20.1560.10">
    <property type="entry name" value="ABC transporter type 1, transmembrane domain"/>
    <property type="match status" value="1"/>
</dbReference>
<dbReference type="Gene3D" id="3.40.50.300">
    <property type="entry name" value="P-loop containing nucleotide triphosphate hydrolases"/>
    <property type="match status" value="1"/>
</dbReference>
<proteinExistence type="predicted"/>
<dbReference type="EMBL" id="JBJIAA010000013">
    <property type="protein sequence ID" value="MFL0251884.1"/>
    <property type="molecule type" value="Genomic_DNA"/>
</dbReference>
<dbReference type="InterPro" id="IPR003439">
    <property type="entry name" value="ABC_transporter-like_ATP-bd"/>
</dbReference>
<evidence type="ECO:0000256" key="4">
    <source>
        <dbReference type="ARBA" id="ARBA00022840"/>
    </source>
</evidence>
<accession>A0ABW8TH67</accession>
<dbReference type="InterPro" id="IPR039421">
    <property type="entry name" value="Type_1_exporter"/>
</dbReference>
<dbReference type="InterPro" id="IPR027417">
    <property type="entry name" value="P-loop_NTPase"/>
</dbReference>
<dbReference type="Pfam" id="PF00664">
    <property type="entry name" value="ABC_membrane"/>
    <property type="match status" value="1"/>
</dbReference>
<protein>
    <submittedName>
        <fullName evidence="10">ABC transporter ATP-binding protein</fullName>
    </submittedName>
</protein>
<dbReference type="PROSITE" id="PS50893">
    <property type="entry name" value="ABC_TRANSPORTER_2"/>
    <property type="match status" value="1"/>
</dbReference>
<evidence type="ECO:0000256" key="6">
    <source>
        <dbReference type="ARBA" id="ARBA00023136"/>
    </source>
</evidence>
<feature type="transmembrane region" description="Helical" evidence="7">
    <location>
        <begin position="162"/>
        <end position="178"/>
    </location>
</feature>
<dbReference type="GO" id="GO:0005524">
    <property type="term" value="F:ATP binding"/>
    <property type="evidence" value="ECO:0007669"/>
    <property type="project" value="UniProtKB-KW"/>
</dbReference>
<dbReference type="RefSeq" id="WP_406788534.1">
    <property type="nucleotide sequence ID" value="NZ_JBJIAA010000013.1"/>
</dbReference>
<dbReference type="InterPro" id="IPR017871">
    <property type="entry name" value="ABC_transporter-like_CS"/>
</dbReference>
<dbReference type="PROSITE" id="PS00211">
    <property type="entry name" value="ABC_TRANSPORTER_1"/>
    <property type="match status" value="1"/>
</dbReference>
<feature type="transmembrane region" description="Helical" evidence="7">
    <location>
        <begin position="56"/>
        <end position="73"/>
    </location>
</feature>
<evidence type="ECO:0000313" key="10">
    <source>
        <dbReference type="EMBL" id="MFL0251884.1"/>
    </source>
</evidence>
<gene>
    <name evidence="10" type="ORF">ACJDT4_15810</name>
</gene>
<evidence type="ECO:0000256" key="5">
    <source>
        <dbReference type="ARBA" id="ARBA00022989"/>
    </source>
</evidence>
<evidence type="ECO:0000313" key="11">
    <source>
        <dbReference type="Proteomes" id="UP001623592"/>
    </source>
</evidence>
<organism evidence="10 11">
    <name type="scientific">Clostridium neuense</name>
    <dbReference type="NCBI Taxonomy" id="1728934"/>
    <lineage>
        <taxon>Bacteria</taxon>
        <taxon>Bacillati</taxon>
        <taxon>Bacillota</taxon>
        <taxon>Clostridia</taxon>
        <taxon>Eubacteriales</taxon>
        <taxon>Clostridiaceae</taxon>
        <taxon>Clostridium</taxon>
    </lineage>
</organism>
<evidence type="ECO:0000256" key="2">
    <source>
        <dbReference type="ARBA" id="ARBA00022692"/>
    </source>
</evidence>
<dbReference type="Proteomes" id="UP001623592">
    <property type="component" value="Unassembled WGS sequence"/>
</dbReference>
<dbReference type="PANTHER" id="PTHR24221">
    <property type="entry name" value="ATP-BINDING CASSETTE SUB-FAMILY B"/>
    <property type="match status" value="1"/>
</dbReference>
<keyword evidence="6 7" id="KW-0472">Membrane</keyword>
<reference evidence="10 11" key="1">
    <citation type="submission" date="2024-11" db="EMBL/GenBank/DDBJ databases">
        <authorList>
            <person name="Heng Y.C."/>
            <person name="Lim A.C.H."/>
            <person name="Lee J.K.Y."/>
            <person name="Kittelmann S."/>
        </authorList>
    </citation>
    <scope>NUCLEOTIDE SEQUENCE [LARGE SCALE GENOMIC DNA]</scope>
    <source>
        <strain evidence="10 11">WILCCON 0114</strain>
    </source>
</reference>
<comment type="subcellular location">
    <subcellularLocation>
        <location evidence="1">Cell membrane</location>
        <topology evidence="1">Multi-pass membrane protein</topology>
    </subcellularLocation>
</comment>
<evidence type="ECO:0000256" key="3">
    <source>
        <dbReference type="ARBA" id="ARBA00022741"/>
    </source>
</evidence>
<dbReference type="InterPro" id="IPR011527">
    <property type="entry name" value="ABC1_TM_dom"/>
</dbReference>
<sequence length="570" mass="63427">MLRIVKKIMKLAGKNKSSIKYSVITAFLHSIFISFPYMGIYLFFKDLVNKQLSVETLWMCTGIFAVGLLGGVITKTITMRLQQCAGNDVAASKRIYLGDHLKSVPMGFFQEKNLGEVTTVLTNDISNYEHTANVLLEWIINGIISAVVSCIVLLIFEWHIGIVFFFITILALLIMSVIQNKGLKVITLHKKAQADAVSATLEFIRGITVFKLFSMGGENAKGTKKAYRNYCDAAYDLEMEVFPWNVLLDLTLRIGMAAVILLVPILTLNKIIPMETGVLMILAGFQIFKPIEELSGAANVIRTIENTINRMKEISDFPRIDENSKALKLEHHDMIFDKVYFSYEDGKQILKDVSFKIPEHTMTAIVGASGSGKSTVAKLIARFWDVQSGSIKIGGVNIKDITCDALLKDISIVFQNVYLFNDTIEANIRYGKPDATKEEIEAAAKKASCHDFITALPDGYNTIVGESGSHLSGGEKQRISIARAILKDAPIVLLDEATSAIDPDNEVYIQQAINELVKNKTLVIIAHRLKTIREADQILVMQDGKLVESGTHEELIKNQGAYQKFWQISM</sequence>
<keyword evidence="11" id="KW-1185">Reference proteome</keyword>
<keyword evidence="5 7" id="KW-1133">Transmembrane helix</keyword>
<evidence type="ECO:0000259" key="9">
    <source>
        <dbReference type="PROSITE" id="PS50929"/>
    </source>
</evidence>
<comment type="caution">
    <text evidence="10">The sequence shown here is derived from an EMBL/GenBank/DDBJ whole genome shotgun (WGS) entry which is preliminary data.</text>
</comment>
<keyword evidence="3" id="KW-0547">Nucleotide-binding</keyword>
<evidence type="ECO:0000256" key="1">
    <source>
        <dbReference type="ARBA" id="ARBA00004651"/>
    </source>
</evidence>
<keyword evidence="2 7" id="KW-0812">Transmembrane</keyword>
<dbReference type="PROSITE" id="PS50929">
    <property type="entry name" value="ABC_TM1F"/>
    <property type="match status" value="1"/>
</dbReference>
<dbReference type="InterPro" id="IPR003593">
    <property type="entry name" value="AAA+_ATPase"/>
</dbReference>
<keyword evidence="4 10" id="KW-0067">ATP-binding</keyword>
<feature type="transmembrane region" description="Helical" evidence="7">
    <location>
        <begin position="135"/>
        <end position="156"/>
    </location>
</feature>
<dbReference type="PANTHER" id="PTHR24221:SF397">
    <property type="entry name" value="ABC TRANSPORTER, ATP-BINDING TRANSMEMBRANE PROTEIN"/>
    <property type="match status" value="1"/>
</dbReference>
<feature type="domain" description="ABC transporter" evidence="8">
    <location>
        <begin position="334"/>
        <end position="568"/>
    </location>
</feature>
<dbReference type="SUPFAM" id="SSF52540">
    <property type="entry name" value="P-loop containing nucleoside triphosphate hydrolases"/>
    <property type="match status" value="1"/>
</dbReference>
<dbReference type="Pfam" id="PF00005">
    <property type="entry name" value="ABC_tran"/>
    <property type="match status" value="1"/>
</dbReference>
<feature type="domain" description="ABC transmembrane type-1" evidence="9">
    <location>
        <begin position="46"/>
        <end position="303"/>
    </location>
</feature>
<feature type="transmembrane region" description="Helical" evidence="7">
    <location>
        <begin position="21"/>
        <end position="44"/>
    </location>
</feature>
<dbReference type="SMART" id="SM00382">
    <property type="entry name" value="AAA"/>
    <property type="match status" value="1"/>
</dbReference>
<name>A0ABW8TH67_9CLOT</name>
<dbReference type="SUPFAM" id="SSF90123">
    <property type="entry name" value="ABC transporter transmembrane region"/>
    <property type="match status" value="1"/>
</dbReference>
<evidence type="ECO:0000256" key="7">
    <source>
        <dbReference type="SAM" id="Phobius"/>
    </source>
</evidence>
<evidence type="ECO:0000259" key="8">
    <source>
        <dbReference type="PROSITE" id="PS50893"/>
    </source>
</evidence>